<evidence type="ECO:0000256" key="1">
    <source>
        <dbReference type="SAM" id="MobiDB-lite"/>
    </source>
</evidence>
<dbReference type="OMA" id="CINIAYY"/>
<dbReference type="EMBL" id="FN647737">
    <property type="protein sequence ID" value="CBJ28433.1"/>
    <property type="molecule type" value="Genomic_DNA"/>
</dbReference>
<evidence type="ECO:0000313" key="3">
    <source>
        <dbReference type="Proteomes" id="UP000002630"/>
    </source>
</evidence>
<reference evidence="2 3" key="1">
    <citation type="journal article" date="2010" name="Nature">
        <title>The Ectocarpus genome and the independent evolution of multicellularity in brown algae.</title>
        <authorList>
            <person name="Cock J.M."/>
            <person name="Sterck L."/>
            <person name="Rouze P."/>
            <person name="Scornet D."/>
            <person name="Allen A.E."/>
            <person name="Amoutzias G."/>
            <person name="Anthouard V."/>
            <person name="Artiguenave F."/>
            <person name="Aury J.M."/>
            <person name="Badger J.H."/>
            <person name="Beszteri B."/>
            <person name="Billiau K."/>
            <person name="Bonnet E."/>
            <person name="Bothwell J.H."/>
            <person name="Bowler C."/>
            <person name="Boyen C."/>
            <person name="Brownlee C."/>
            <person name="Carrano C.J."/>
            <person name="Charrier B."/>
            <person name="Cho G.Y."/>
            <person name="Coelho S.M."/>
            <person name="Collen J."/>
            <person name="Corre E."/>
            <person name="Da Silva C."/>
            <person name="Delage L."/>
            <person name="Delaroque N."/>
            <person name="Dittami S.M."/>
            <person name="Doulbeau S."/>
            <person name="Elias M."/>
            <person name="Farnham G."/>
            <person name="Gachon C.M."/>
            <person name="Gschloessl B."/>
            <person name="Heesch S."/>
            <person name="Jabbari K."/>
            <person name="Jubin C."/>
            <person name="Kawai H."/>
            <person name="Kimura K."/>
            <person name="Kloareg B."/>
            <person name="Kupper F.C."/>
            <person name="Lang D."/>
            <person name="Le Bail A."/>
            <person name="Leblanc C."/>
            <person name="Lerouge P."/>
            <person name="Lohr M."/>
            <person name="Lopez P.J."/>
            <person name="Martens C."/>
            <person name="Maumus F."/>
            <person name="Michel G."/>
            <person name="Miranda-Saavedra D."/>
            <person name="Morales J."/>
            <person name="Moreau H."/>
            <person name="Motomura T."/>
            <person name="Nagasato C."/>
            <person name="Napoli C.A."/>
            <person name="Nelson D.R."/>
            <person name="Nyvall-Collen P."/>
            <person name="Peters A.F."/>
            <person name="Pommier C."/>
            <person name="Potin P."/>
            <person name="Poulain J."/>
            <person name="Quesneville H."/>
            <person name="Read B."/>
            <person name="Rensing S.A."/>
            <person name="Ritter A."/>
            <person name="Rousvoal S."/>
            <person name="Samanta M."/>
            <person name="Samson G."/>
            <person name="Schroeder D.C."/>
            <person name="Segurens B."/>
            <person name="Strittmatter M."/>
            <person name="Tonon T."/>
            <person name="Tregear J.W."/>
            <person name="Valentin K."/>
            <person name="von Dassow P."/>
            <person name="Yamagishi T."/>
            <person name="Van de Peer Y."/>
            <person name="Wincker P."/>
        </authorList>
    </citation>
    <scope>NUCLEOTIDE SEQUENCE [LARGE SCALE GENOMIC DNA]</scope>
    <source>
        <strain evidence="3">Ec32 / CCAP1310/4</strain>
    </source>
</reference>
<protein>
    <submittedName>
        <fullName evidence="2">Ngdn protein</fullName>
    </submittedName>
</protein>
<feature type="region of interest" description="Disordered" evidence="1">
    <location>
        <begin position="417"/>
        <end position="466"/>
    </location>
</feature>
<dbReference type="STRING" id="2880.D7FH58"/>
<organism evidence="2 3">
    <name type="scientific">Ectocarpus siliculosus</name>
    <name type="common">Brown alga</name>
    <name type="synonym">Conferva siliculosa</name>
    <dbReference type="NCBI Taxonomy" id="2880"/>
    <lineage>
        <taxon>Eukaryota</taxon>
        <taxon>Sar</taxon>
        <taxon>Stramenopiles</taxon>
        <taxon>Ochrophyta</taxon>
        <taxon>PX clade</taxon>
        <taxon>Phaeophyceae</taxon>
        <taxon>Ectocarpales</taxon>
        <taxon>Ectocarpaceae</taxon>
        <taxon>Ectocarpus</taxon>
    </lineage>
</organism>
<keyword evidence="3" id="KW-1185">Reference proteome</keyword>
<dbReference type="OrthoDB" id="203440at2759"/>
<sequence length="466" mass="49457">MVAPSSNKKEEDSVAATTPTNANASKAKAKSSGAKGKRRKLPKAVTNGSADEQPAGGVAIAENQRSSNGSGKIDMEVEGDSKINKEARALIKLEKPRLWRSLEELRDRARDVEEKVGSLAERAREEMDEDPGPRDEGASFLALKQTLLLSYCREICSYAAAKGRGEALGGEGAAGRLVELRTVMEKLRPLDRKLKYQTDKLLRVAASAGAGGSADGEVGGGGGDDDPLSFRPRPEGMAPWGEDPSTAAEDSGIDGKRSSSSAGRGGEVDQEGLYRAPRLASMPYDEDGLSTGAVRGEKRLERRRDKLRRGEVMETLREEFGEQPETVRAVGNAGASGVSEAKMKKLLEEDKERLDFEEDHMVRLTVTRKAKKARARMEKDAGRLETIADVGSAADFIRVAKNADGFGADMEGGDDDVFGGGAGRGRKKQKGGGGALGRAMGTVGGSMSGGGYAEGGNGKGKKKRRR</sequence>
<dbReference type="PANTHER" id="PTHR13237">
    <property type="entry name" value="SOMETHING ABOUT SILENCING PROTEIN 10-RELATED"/>
    <property type="match status" value="1"/>
</dbReference>
<feature type="region of interest" description="Disordered" evidence="1">
    <location>
        <begin position="207"/>
        <end position="298"/>
    </location>
</feature>
<evidence type="ECO:0000313" key="2">
    <source>
        <dbReference type="EMBL" id="CBJ28433.1"/>
    </source>
</evidence>
<feature type="compositionally biased region" description="Gly residues" evidence="1">
    <location>
        <begin position="431"/>
        <end position="458"/>
    </location>
</feature>
<dbReference type="Proteomes" id="UP000002630">
    <property type="component" value="Linkage Group LG30"/>
</dbReference>
<dbReference type="EMBL" id="FN649755">
    <property type="protein sequence ID" value="CBJ28433.1"/>
    <property type="molecule type" value="Genomic_DNA"/>
</dbReference>
<dbReference type="InParanoid" id="D7FH58"/>
<gene>
    <name evidence="2" type="ORF">Esi_0105_0047</name>
</gene>
<dbReference type="Pfam" id="PF04000">
    <property type="entry name" value="Sas10_Utp3"/>
    <property type="match status" value="1"/>
</dbReference>
<feature type="region of interest" description="Disordered" evidence="1">
    <location>
        <begin position="1"/>
        <end position="79"/>
    </location>
</feature>
<dbReference type="GO" id="GO:0032040">
    <property type="term" value="C:small-subunit processome"/>
    <property type="evidence" value="ECO:0007669"/>
    <property type="project" value="TreeGrafter"/>
</dbReference>
<dbReference type="PANTHER" id="PTHR13237:SF9">
    <property type="entry name" value="NEUROGUIDIN"/>
    <property type="match status" value="1"/>
</dbReference>
<dbReference type="eggNOG" id="KOG3117">
    <property type="taxonomic scope" value="Eukaryota"/>
</dbReference>
<accession>D7FH58</accession>
<dbReference type="GO" id="GO:0000462">
    <property type="term" value="P:maturation of SSU-rRNA from tricistronic rRNA transcript (SSU-rRNA, 5.8S rRNA, LSU-rRNA)"/>
    <property type="evidence" value="ECO:0007669"/>
    <property type="project" value="TreeGrafter"/>
</dbReference>
<dbReference type="AlphaFoldDB" id="D7FH58"/>
<feature type="region of interest" description="Disordered" evidence="1">
    <location>
        <begin position="110"/>
        <end position="137"/>
    </location>
</feature>
<proteinExistence type="predicted"/>
<dbReference type="InterPro" id="IPR007146">
    <property type="entry name" value="Sas10/Utp3/C1D"/>
</dbReference>
<feature type="compositionally biased region" description="Gly residues" evidence="1">
    <location>
        <begin position="209"/>
        <end position="222"/>
    </location>
</feature>
<name>D7FH58_ECTSI</name>
<feature type="compositionally biased region" description="Low complexity" evidence="1">
    <location>
        <begin position="15"/>
        <end position="34"/>
    </location>
</feature>